<sequence length="69" mass="8274">NNIILIINQNCKEYFLINKKIYGSDLERNEERLVQQAQELFNKLKNLDFKKDINIEKNLKLDHIENLGK</sequence>
<proteinExistence type="predicted"/>
<dbReference type="AlphaFoldDB" id="A0A690LRN9"/>
<dbReference type="EMBL" id="AACBVJ010000024">
    <property type="protein sequence ID" value="EAJ9198245.1"/>
    <property type="molecule type" value="Genomic_DNA"/>
</dbReference>
<evidence type="ECO:0000313" key="2">
    <source>
        <dbReference type="Proteomes" id="UP000382436"/>
    </source>
</evidence>
<name>A0A690LRN9_CAMCO</name>
<accession>A0A690LRN9</accession>
<comment type="caution">
    <text evidence="1">The sequence shown here is derived from an EMBL/GenBank/DDBJ whole genome shotgun (WGS) entry which is preliminary data.</text>
</comment>
<reference evidence="1 2" key="1">
    <citation type="submission" date="2018-05" db="EMBL/GenBank/DDBJ databases">
        <authorList>
            <consortium name="PulseNet: The National Subtyping Network for Foodborne Disease Surveillance"/>
            <person name="Tarr C.L."/>
            <person name="Trees E."/>
            <person name="Katz L.S."/>
            <person name="Carleton-Romer H.A."/>
            <person name="Stroika S."/>
            <person name="Kucerova Z."/>
            <person name="Roache K.F."/>
            <person name="Sabol A.L."/>
            <person name="Besser J."/>
            <person name="Gerner-Smidt P."/>
        </authorList>
    </citation>
    <scope>NUCLEOTIDE SEQUENCE [LARGE SCALE GENOMIC DNA]</scope>
    <source>
        <strain evidence="1 2">PNUSAC001435</strain>
    </source>
</reference>
<dbReference type="Proteomes" id="UP000382436">
    <property type="component" value="Unassembled WGS sequence"/>
</dbReference>
<organism evidence="1 2">
    <name type="scientific">Campylobacter coli</name>
    <dbReference type="NCBI Taxonomy" id="195"/>
    <lineage>
        <taxon>Bacteria</taxon>
        <taxon>Pseudomonadati</taxon>
        <taxon>Campylobacterota</taxon>
        <taxon>Epsilonproteobacteria</taxon>
        <taxon>Campylobacterales</taxon>
        <taxon>Campylobacteraceae</taxon>
        <taxon>Campylobacter</taxon>
    </lineage>
</organism>
<evidence type="ECO:0000313" key="1">
    <source>
        <dbReference type="EMBL" id="EAJ9198245.1"/>
    </source>
</evidence>
<protein>
    <submittedName>
        <fullName evidence="1">Uncharacterized protein</fullName>
    </submittedName>
</protein>
<feature type="non-terminal residue" evidence="1">
    <location>
        <position position="1"/>
    </location>
</feature>
<gene>
    <name evidence="1" type="ORF">BZ274_08770</name>
</gene>